<evidence type="ECO:0000256" key="4">
    <source>
        <dbReference type="ARBA" id="ARBA00022475"/>
    </source>
</evidence>
<evidence type="ECO:0000256" key="2">
    <source>
        <dbReference type="ARBA" id="ARBA00008685"/>
    </source>
</evidence>
<evidence type="ECO:0000256" key="12">
    <source>
        <dbReference type="ARBA" id="ARBA00023303"/>
    </source>
</evidence>
<dbReference type="InterPro" id="IPR001320">
    <property type="entry name" value="Iontro_rcpt_C"/>
</dbReference>
<evidence type="ECO:0000256" key="8">
    <source>
        <dbReference type="ARBA" id="ARBA00023136"/>
    </source>
</evidence>
<dbReference type="SUPFAM" id="SSF53850">
    <property type="entry name" value="Periplasmic binding protein-like II"/>
    <property type="match status" value="1"/>
</dbReference>
<comment type="similarity">
    <text evidence="2">Belongs to the glutamate-gated ion channel (TC 1.A.10.1) family.</text>
</comment>
<accession>A0A182Q3D6</accession>
<evidence type="ECO:0000256" key="9">
    <source>
        <dbReference type="ARBA" id="ARBA00023170"/>
    </source>
</evidence>
<evidence type="ECO:0000259" key="14">
    <source>
        <dbReference type="SMART" id="SM00918"/>
    </source>
</evidence>
<evidence type="ECO:0000256" key="11">
    <source>
        <dbReference type="ARBA" id="ARBA00023286"/>
    </source>
</evidence>
<name>A0A182Q3D6_9DIPT</name>
<keyword evidence="16" id="KW-1185">Reference proteome</keyword>
<dbReference type="SMART" id="SM00918">
    <property type="entry name" value="Lig_chan-Glu_bd"/>
    <property type="match status" value="1"/>
</dbReference>
<evidence type="ECO:0000256" key="1">
    <source>
        <dbReference type="ARBA" id="ARBA00004651"/>
    </source>
</evidence>
<keyword evidence="7" id="KW-0406">Ion transport</keyword>
<evidence type="ECO:0000313" key="16">
    <source>
        <dbReference type="Proteomes" id="UP000075886"/>
    </source>
</evidence>
<feature type="domain" description="Ionotropic glutamate receptor L-glutamate and glycine-binding" evidence="14">
    <location>
        <begin position="131"/>
        <end position="191"/>
    </location>
</feature>
<feature type="transmembrane region" description="Helical" evidence="13">
    <location>
        <begin position="583"/>
        <end position="603"/>
    </location>
</feature>
<dbReference type="Pfam" id="PF00060">
    <property type="entry name" value="Lig_chan"/>
    <property type="match status" value="1"/>
</dbReference>
<keyword evidence="4" id="KW-1003">Cell membrane</keyword>
<keyword evidence="12" id="KW-0407">Ion channel</keyword>
<dbReference type="AlphaFoldDB" id="A0A182Q3D6"/>
<keyword evidence="8 13" id="KW-0472">Membrane</keyword>
<dbReference type="InterPro" id="IPR019594">
    <property type="entry name" value="Glu/Gly-bd"/>
</dbReference>
<evidence type="ECO:0000256" key="5">
    <source>
        <dbReference type="ARBA" id="ARBA00022692"/>
    </source>
</evidence>
<dbReference type="VEuPathDB" id="VectorBase:AFAF002282"/>
<evidence type="ECO:0000313" key="15">
    <source>
        <dbReference type="EnsemblMetazoa" id="AFAF002282-PA"/>
    </source>
</evidence>
<dbReference type="PANTHER" id="PTHR42643:SF35">
    <property type="entry name" value="IONOTROPIC RECEPTOR 68A, ISOFORM A"/>
    <property type="match status" value="1"/>
</dbReference>
<dbReference type="EnsemblMetazoa" id="AFAF002282-RA">
    <property type="protein sequence ID" value="AFAF002282-PA"/>
    <property type="gene ID" value="AFAF002282"/>
</dbReference>
<dbReference type="Proteomes" id="UP000075886">
    <property type="component" value="Unassembled WGS sequence"/>
</dbReference>
<sequence>MLHNYRLFVPQLHYIWKRIVNVVFIRRLRKRKFRIGRNETGNTTVVYELSTVPFPIPIKGIFFSKIIDFWQGEKFRTINSTFFYDKTNDLGSQQMRVVVLEHTPAVFKAVPSFEPISNTHQIEANFSNRFPTQTRAAANFYYGLEVELLKAISKAMHFQMDFYETADAEVERWGTLRDNETLTGLLKEMHEGRADFALADLHHTEYNLGFMDLSIPYNTECLTFLTPEALSDNSWKTLILPFNGEMWAGVLLSLFSVGFVFYAFSHTLDYIHQHEKGYRPEYDLYQRHHKQKKRKLRLRKAMRCNRWLAVCKWKLAPRFIRNWRKKCATSKKETIASSHYNDKKLKNLRMIPFKRKPEPWHDPLQASDIFDTFSGCIIYTYSMLLLVSLPRIPNGWPLRVLTGWYWIYCVLVVVAYRASFTAILANPIARLTIDTLQDLAESPVRCGAWGEQNRLFFQMAQDPHSQAIGAKMEHAPDPNLAAEKVGDGMYAYYENIYLLRQLRSTRKSEKARQTLHIMQQCAVHMPISIGLEKNSPFKNQVDRYVRALVEGGLTGKWLSDAIERFQSNIEQPPQEAIIDLKKMYAGIVALCFGYVIGLLAFIAEKLYWRYFVETNPAFDKYVHGIAFHKRVI</sequence>
<dbReference type="Gene3D" id="3.40.190.10">
    <property type="entry name" value="Periplasmic binding protein-like II"/>
    <property type="match status" value="1"/>
</dbReference>
<evidence type="ECO:0000256" key="10">
    <source>
        <dbReference type="ARBA" id="ARBA00023180"/>
    </source>
</evidence>
<dbReference type="InterPro" id="IPR052192">
    <property type="entry name" value="Insect_Ionotropic_Sensory_Rcpt"/>
</dbReference>
<reference evidence="15" key="2">
    <citation type="submission" date="2020-05" db="UniProtKB">
        <authorList>
            <consortium name="EnsemblMetazoa"/>
        </authorList>
    </citation>
    <scope>IDENTIFICATION</scope>
    <source>
        <strain evidence="15">FAR1</strain>
    </source>
</reference>
<evidence type="ECO:0000256" key="3">
    <source>
        <dbReference type="ARBA" id="ARBA00022448"/>
    </source>
</evidence>
<dbReference type="GO" id="GO:0015276">
    <property type="term" value="F:ligand-gated monoatomic ion channel activity"/>
    <property type="evidence" value="ECO:0007669"/>
    <property type="project" value="InterPro"/>
</dbReference>
<protein>
    <recommendedName>
        <fullName evidence="14">Ionotropic glutamate receptor L-glutamate and glycine-binding domain-containing protein</fullName>
    </recommendedName>
</protein>
<dbReference type="PANTHER" id="PTHR42643">
    <property type="entry name" value="IONOTROPIC RECEPTOR 20A-RELATED"/>
    <property type="match status" value="1"/>
</dbReference>
<keyword evidence="3" id="KW-0813">Transport</keyword>
<keyword evidence="6 13" id="KW-1133">Transmembrane helix</keyword>
<dbReference type="EMBL" id="AXCN02002267">
    <property type="status" value="NOT_ANNOTATED_CDS"/>
    <property type="molecule type" value="Genomic_DNA"/>
</dbReference>
<proteinExistence type="inferred from homology"/>
<feature type="transmembrane region" description="Helical" evidence="13">
    <location>
        <begin position="246"/>
        <end position="264"/>
    </location>
</feature>
<dbReference type="GO" id="GO:0005886">
    <property type="term" value="C:plasma membrane"/>
    <property type="evidence" value="ECO:0007669"/>
    <property type="project" value="UniProtKB-SubCell"/>
</dbReference>
<keyword evidence="5 13" id="KW-0812">Transmembrane</keyword>
<evidence type="ECO:0000256" key="13">
    <source>
        <dbReference type="SAM" id="Phobius"/>
    </source>
</evidence>
<dbReference type="Pfam" id="PF10613">
    <property type="entry name" value="Lig_chan-Glu_bd"/>
    <property type="match status" value="1"/>
</dbReference>
<dbReference type="Gene3D" id="1.10.287.70">
    <property type="match status" value="1"/>
</dbReference>
<evidence type="ECO:0000256" key="6">
    <source>
        <dbReference type="ARBA" id="ARBA00022989"/>
    </source>
</evidence>
<comment type="subcellular location">
    <subcellularLocation>
        <location evidence="1">Cell membrane</location>
        <topology evidence="1">Multi-pass membrane protein</topology>
    </subcellularLocation>
</comment>
<dbReference type="GO" id="GO:0050906">
    <property type="term" value="P:detection of stimulus involved in sensory perception"/>
    <property type="evidence" value="ECO:0007669"/>
    <property type="project" value="UniProtKB-ARBA"/>
</dbReference>
<dbReference type="STRING" id="69004.A0A182Q3D6"/>
<feature type="transmembrane region" description="Helical" evidence="13">
    <location>
        <begin position="404"/>
        <end position="425"/>
    </location>
</feature>
<keyword evidence="11" id="KW-1071">Ligand-gated ion channel</keyword>
<keyword evidence="10" id="KW-0325">Glycoprotein</keyword>
<evidence type="ECO:0000256" key="7">
    <source>
        <dbReference type="ARBA" id="ARBA00023065"/>
    </source>
</evidence>
<reference evidence="16" key="1">
    <citation type="submission" date="2014-01" db="EMBL/GenBank/DDBJ databases">
        <title>The Genome Sequence of Anopheles farauti FAR1 (V2).</title>
        <authorList>
            <consortium name="The Broad Institute Genomics Platform"/>
            <person name="Neafsey D.E."/>
            <person name="Besansky N."/>
            <person name="Howell P."/>
            <person name="Walton C."/>
            <person name="Young S.K."/>
            <person name="Zeng Q."/>
            <person name="Gargeya S."/>
            <person name="Fitzgerald M."/>
            <person name="Haas B."/>
            <person name="Abouelleil A."/>
            <person name="Allen A.W."/>
            <person name="Alvarado L."/>
            <person name="Arachchi H.M."/>
            <person name="Berlin A.M."/>
            <person name="Chapman S.B."/>
            <person name="Gainer-Dewar J."/>
            <person name="Goldberg J."/>
            <person name="Griggs A."/>
            <person name="Gujja S."/>
            <person name="Hansen M."/>
            <person name="Howarth C."/>
            <person name="Imamovic A."/>
            <person name="Ireland A."/>
            <person name="Larimer J."/>
            <person name="McCowan C."/>
            <person name="Murphy C."/>
            <person name="Pearson M."/>
            <person name="Poon T.W."/>
            <person name="Priest M."/>
            <person name="Roberts A."/>
            <person name="Saif S."/>
            <person name="Shea T."/>
            <person name="Sisk P."/>
            <person name="Sykes S."/>
            <person name="Wortman J."/>
            <person name="Nusbaum C."/>
            <person name="Birren B."/>
        </authorList>
    </citation>
    <scope>NUCLEOTIDE SEQUENCE [LARGE SCALE GENOMIC DNA]</scope>
    <source>
        <strain evidence="16">FAR1</strain>
    </source>
</reference>
<feature type="transmembrane region" description="Helical" evidence="13">
    <location>
        <begin position="369"/>
        <end position="392"/>
    </location>
</feature>
<organism evidence="15 16">
    <name type="scientific">Anopheles farauti</name>
    <dbReference type="NCBI Taxonomy" id="69004"/>
    <lineage>
        <taxon>Eukaryota</taxon>
        <taxon>Metazoa</taxon>
        <taxon>Ecdysozoa</taxon>
        <taxon>Arthropoda</taxon>
        <taxon>Hexapoda</taxon>
        <taxon>Insecta</taxon>
        <taxon>Pterygota</taxon>
        <taxon>Neoptera</taxon>
        <taxon>Endopterygota</taxon>
        <taxon>Diptera</taxon>
        <taxon>Nematocera</taxon>
        <taxon>Culicoidea</taxon>
        <taxon>Culicidae</taxon>
        <taxon>Anophelinae</taxon>
        <taxon>Anopheles</taxon>
    </lineage>
</organism>
<keyword evidence="9" id="KW-0675">Receptor</keyword>